<proteinExistence type="predicted"/>
<evidence type="ECO:0000313" key="2">
    <source>
        <dbReference type="Proteomes" id="UP001143910"/>
    </source>
</evidence>
<reference evidence="1" key="1">
    <citation type="submission" date="2022-08" db="EMBL/GenBank/DDBJ databases">
        <title>Genome Sequence of Lecanicillium fungicola.</title>
        <authorList>
            <person name="Buettner E."/>
        </authorList>
    </citation>
    <scope>NUCLEOTIDE SEQUENCE</scope>
    <source>
        <strain evidence="1">Babe33</strain>
    </source>
</reference>
<sequence length="139" mass="16010">MKFAYIQSAVLAFTPAVLGCWPEAEGKSIKYTSVPGYFMQDDPKTDNGNFNYLDNDLGLIERSFPTDKTYNKDGTKTKWQRFARWVSYLNNNCRKDSNVRYKVMVMGRHGQGFHNAAESYYGTPAWNVRCRLPISPLLF</sequence>
<dbReference type="Proteomes" id="UP001143910">
    <property type="component" value="Unassembled WGS sequence"/>
</dbReference>
<comment type="caution">
    <text evidence="1">The sequence shown here is derived from an EMBL/GenBank/DDBJ whole genome shotgun (WGS) entry which is preliminary data.</text>
</comment>
<organism evidence="1 2">
    <name type="scientific">Zarea fungicola</name>
    <dbReference type="NCBI Taxonomy" id="93591"/>
    <lineage>
        <taxon>Eukaryota</taxon>
        <taxon>Fungi</taxon>
        <taxon>Dikarya</taxon>
        <taxon>Ascomycota</taxon>
        <taxon>Pezizomycotina</taxon>
        <taxon>Sordariomycetes</taxon>
        <taxon>Hypocreomycetidae</taxon>
        <taxon>Hypocreales</taxon>
        <taxon>Cordycipitaceae</taxon>
        <taxon>Zarea</taxon>
    </lineage>
</organism>
<name>A0ACC1MDN0_9HYPO</name>
<protein>
    <submittedName>
        <fullName evidence="1">Uncharacterized protein</fullName>
    </submittedName>
</protein>
<keyword evidence="2" id="KW-1185">Reference proteome</keyword>
<gene>
    <name evidence="1" type="ORF">NQ176_g10993</name>
</gene>
<evidence type="ECO:0000313" key="1">
    <source>
        <dbReference type="EMBL" id="KAJ2961553.1"/>
    </source>
</evidence>
<accession>A0ACC1MDN0</accession>
<dbReference type="EMBL" id="JANJQO010003343">
    <property type="protein sequence ID" value="KAJ2961553.1"/>
    <property type="molecule type" value="Genomic_DNA"/>
</dbReference>